<dbReference type="InterPro" id="IPR010090">
    <property type="entry name" value="Phage_tape_meas"/>
</dbReference>
<keyword evidence="4" id="KW-1185">Reference proteome</keyword>
<dbReference type="NCBIfam" id="TIGR01760">
    <property type="entry name" value="tape_meas_TP901"/>
    <property type="match status" value="1"/>
</dbReference>
<evidence type="ECO:0000256" key="2">
    <source>
        <dbReference type="SAM" id="Phobius"/>
    </source>
</evidence>
<protein>
    <submittedName>
        <fullName evidence="3">Phage tail tape measure protein</fullName>
    </submittedName>
</protein>
<gene>
    <name evidence="3" type="ORF">ACFSNC_20980</name>
</gene>
<accession>A0ABW4Z2X2</accession>
<keyword evidence="2" id="KW-1133">Transmembrane helix</keyword>
<sequence length="613" mass="63957">MTQPLDIRGVAEITDRVSPTLAKIGAAMAGISRNPSLKKVAADVGGVSVAFQGVGRSLGGVGHGLQSVAWNFAAVGSLAALAAVSAAAYFGTVATAAYTAAKSFATTGAEASDMAVRLGTSVVALQEWRYAASASGTTSAVLDRGLGQLQKTMADVSRGKAKDAAALFRKLGVSVKDAKGHIKPLETILPQLAQAFEKNKDPAMRARMALALFGESGAQLVPMLSDGRQGLEELAAKARQLGIIIPEGDVKRAKSLKDSLEELSIAGQGLGISIGSKLQPVLEPMIQDFTKWLEVNRDWVGLKLEQAVIGLRDAFAGFDLQDAIAQTERGFKRIDDLVTTAGANWKFVFGGLAALIAAPLVAPLVQLAVAVGRVGFAITSAGGALVAAGGWPVILGLLAIAGALKNWDEFSAGVERIWSGFGKLFQGDIFGAIKDIWGGNFDALKALVRGLLSVIDETFGTDLRGRLEAALSWLGGWLDTNLYGPFLRVIERIKSLWATLTFSLPSVQNPAPNGSRGQPANPGDGGAPATPPGGPPPVGPPSQYRGRYGSLNGERYQTPELITTRPQYAAAQRGTATVNVKFQNAPPGTKADVRTDGGLFGDWDLDMGYRGAG</sequence>
<feature type="transmembrane region" description="Helical" evidence="2">
    <location>
        <begin position="347"/>
        <end position="371"/>
    </location>
</feature>
<feature type="compositionally biased region" description="Pro residues" evidence="1">
    <location>
        <begin position="529"/>
        <end position="540"/>
    </location>
</feature>
<keyword evidence="2" id="KW-0812">Transmembrane</keyword>
<dbReference type="EMBL" id="JBHUHD010000001">
    <property type="protein sequence ID" value="MFD2142889.1"/>
    <property type="molecule type" value="Genomic_DNA"/>
</dbReference>
<evidence type="ECO:0000313" key="3">
    <source>
        <dbReference type="EMBL" id="MFD2142889.1"/>
    </source>
</evidence>
<organism evidence="3 4">
    <name type="scientific">Ancylobacter oerskovii</name>
    <dbReference type="NCBI Taxonomy" id="459519"/>
    <lineage>
        <taxon>Bacteria</taxon>
        <taxon>Pseudomonadati</taxon>
        <taxon>Pseudomonadota</taxon>
        <taxon>Alphaproteobacteria</taxon>
        <taxon>Hyphomicrobiales</taxon>
        <taxon>Xanthobacteraceae</taxon>
        <taxon>Ancylobacter</taxon>
    </lineage>
</organism>
<keyword evidence="2" id="KW-0472">Membrane</keyword>
<comment type="caution">
    <text evidence="3">The sequence shown here is derived from an EMBL/GenBank/DDBJ whole genome shotgun (WGS) entry which is preliminary data.</text>
</comment>
<dbReference type="RefSeq" id="WP_213356150.1">
    <property type="nucleotide sequence ID" value="NZ_JAHBGB010000044.1"/>
</dbReference>
<reference evidence="4" key="1">
    <citation type="journal article" date="2019" name="Int. J. Syst. Evol. Microbiol.">
        <title>The Global Catalogue of Microorganisms (GCM) 10K type strain sequencing project: providing services to taxonomists for standard genome sequencing and annotation.</title>
        <authorList>
            <consortium name="The Broad Institute Genomics Platform"/>
            <consortium name="The Broad Institute Genome Sequencing Center for Infectious Disease"/>
            <person name="Wu L."/>
            <person name="Ma J."/>
        </authorList>
    </citation>
    <scope>NUCLEOTIDE SEQUENCE [LARGE SCALE GENOMIC DNA]</scope>
    <source>
        <strain evidence="4">CCM 7435</strain>
    </source>
</reference>
<evidence type="ECO:0000313" key="4">
    <source>
        <dbReference type="Proteomes" id="UP001597299"/>
    </source>
</evidence>
<name>A0ABW4Z2X2_9HYPH</name>
<evidence type="ECO:0000256" key="1">
    <source>
        <dbReference type="SAM" id="MobiDB-lite"/>
    </source>
</evidence>
<feature type="region of interest" description="Disordered" evidence="1">
    <location>
        <begin position="508"/>
        <end position="551"/>
    </location>
</feature>
<feature type="transmembrane region" description="Helical" evidence="2">
    <location>
        <begin position="383"/>
        <end position="404"/>
    </location>
</feature>
<proteinExistence type="predicted"/>
<dbReference type="Proteomes" id="UP001597299">
    <property type="component" value="Unassembled WGS sequence"/>
</dbReference>